<keyword evidence="2" id="KW-0732">Signal</keyword>
<dbReference type="GeneID" id="66608897"/>
<evidence type="ECO:0000256" key="1">
    <source>
        <dbReference type="ARBA" id="ARBA00010828"/>
    </source>
</evidence>
<feature type="chain" id="PRO_5009772781" description="Lipoprotein" evidence="2">
    <location>
        <begin position="27"/>
        <end position="1244"/>
    </location>
</feature>
<accession>A0A0H3DL65</accession>
<sequence length="1244" mass="139105">MKKFLRKPQFWLLTLGGFLSTSVILAACATPSNSALQTVFKARSSQFFNGEQGSLQSALTTALKNPVANKQFIAAPLLKALEAWYENNEDKKITQFLKDTKSNVDSQYTTAVDKVVSASRNKSLFVQQDLLDNAGGSEATWKAQKLLEQLISDFASRVFQKNYLNYKKDGQVSTGPFTYDELHKEESWKNFEFSAPRFSETNDDFFAKIQSQVFDQWVEYTDPTLISQVNYKYSAPSQGLGQIYNREKLKDKLTPSYAFPFFAEEKDIAPNQNVGNKRWKQLVKGEGAITDNNIGQSGTNSQKTGLLKYRNESNKGDFLDFPLNLSDTNETKQLVDASNIVDQLEAANLGAALNLKLQVFEQDNDELPQIKELKEDLNNTIVVDKSKDVEKASKTNALFYSDQEGKQQQSDSDPIAGALDDIFAQNTSEGTNLSKLAEQVKKAAATKMEAKTAVLRTNNSKGQQNNYVVLDAAIPTFNSTTSKSKNNSASNEVLVALKSGSINLRQVQQTDQNSYSPIKFRIVRNSTGVTVFGLDGGSYYLKQDSTNKKSVSKQSLTLLTKSSSGNSNKVLRDLDKQKQFLKFRAFQAKTNTFYSTNFAFSFPLNETLKSWFDKHRELILANALVNASLDQKDKASKALTEAFNPYKELIKEFAPVALATTMISFYFDQMKALNNKLLERARNLNQNVNQANPTPWLNGLSAKLPYVNTNGNYEKLNNYFTFLITKTLWPKVGQEETSISEESNKLKTKTADVDKIRDKILENIQTKVNDFVKNKLKPALAPRPAYSNVILLNVNNDKVLSSGANWSLASLLQSDKVNPLSFMLLKQAFDNNDLFKKAQKLFKDIQEKSSNNGGMQSSSTTNSDADALSKVIGNYYYTTWAKLTDKSIYGNPKDNKFDELFKLAFEASIDEKSFNVDYKAVIDHYRFIYTLQWLVDQKLKNFKSLLKTNLKFGEVAFIAYKNTETTNFSNPQGVFGSYFNYENSANEVKESTQTLDPNNFFYKTTTKPTVQATQQVASLALVQKQQMQQNSTDHYGFTGLSTSTSSMFDASSRDAILQQITKTSLQQYGSKDQLKKIIQGTNNQLLLDRIAVQLSGLNPSTTNGGSGKTIATYFQVDAVGNPTLDFQAKRQLLLDLLDQYQNYFGNGAQKSQRDSTPSGTGNYLTYQNGSDKYTYTQFTYQDIDSLSLTTTSGTNNKIASDVVAALLLFQAADKGTQQLALSAINKPQLNIGDKRIESGLKLLK</sequence>
<evidence type="ECO:0008006" key="5">
    <source>
        <dbReference type="Google" id="ProtNLM"/>
    </source>
</evidence>
<dbReference type="RefSeq" id="WP_014325532.1">
    <property type="nucleotide sequence ID" value="NZ_CP010546.1"/>
</dbReference>
<evidence type="ECO:0000313" key="4">
    <source>
        <dbReference type="Proteomes" id="UP000007756"/>
    </source>
</evidence>
<comment type="similarity">
    <text evidence="1">Belongs to the MG307/MG309/MG338 family.</text>
</comment>
<dbReference type="PROSITE" id="PS51257">
    <property type="entry name" value="PROKAR_LIPOPROTEIN"/>
    <property type="match status" value="1"/>
</dbReference>
<reference evidence="3 4" key="1">
    <citation type="journal article" date="2010" name="Appl. Environ. Microbiol.">
        <title>Targeted chromosomal knockouts in Mycoplasma pneumoniae.</title>
        <authorList>
            <person name="Krishnakumar R."/>
            <person name="Assad-Garcia N."/>
            <person name="Benders G.A."/>
            <person name="Phan Q."/>
            <person name="Montague M.G."/>
            <person name="Glass J.I."/>
        </authorList>
    </citation>
    <scope>NUCLEOTIDE SEQUENCE [LARGE SCALE GENOMIC DNA]</scope>
    <source>
        <strain evidence="4">ATCC 15531 / DSM 22911 / NBRC 14401 / NCTC 10119 / FH</strain>
    </source>
</reference>
<dbReference type="PATRIC" id="fig|722438.3.peg.492"/>
<dbReference type="PaxDb" id="722438-MPNE_0510"/>
<dbReference type="eggNOG" id="ENOG5031Y87">
    <property type="taxonomic scope" value="Bacteria"/>
</dbReference>
<dbReference type="HOGENOM" id="CLU_007912_0_0_14"/>
<dbReference type="KEGG" id="mpj:MPNE_0510"/>
<dbReference type="EMBL" id="CP002077">
    <property type="protein sequence ID" value="ADK87125.1"/>
    <property type="molecule type" value="Genomic_DNA"/>
</dbReference>
<evidence type="ECO:0000313" key="3">
    <source>
        <dbReference type="EMBL" id="ADK87125.1"/>
    </source>
</evidence>
<protein>
    <recommendedName>
        <fullName evidence="5">Lipoprotein</fullName>
    </recommendedName>
</protein>
<dbReference type="InterPro" id="IPR022186">
    <property type="entry name" value="DUF3713"/>
</dbReference>
<dbReference type="STRING" id="722438.F539_02450"/>
<dbReference type="Pfam" id="PF12506">
    <property type="entry name" value="DUF3713"/>
    <property type="match status" value="1"/>
</dbReference>
<name>A0A0H3DL65_MYCPB</name>
<feature type="signal peptide" evidence="2">
    <location>
        <begin position="1"/>
        <end position="26"/>
    </location>
</feature>
<proteinExistence type="inferred from homology"/>
<evidence type="ECO:0000256" key="2">
    <source>
        <dbReference type="SAM" id="SignalP"/>
    </source>
</evidence>
<organism evidence="3 4">
    <name type="scientific">Mycoplasmoides pneumoniae (strain ATCC 15531 / DSM 23978 / CIP 103766 / NBRC 14401 / NCTC 10119 / FH)</name>
    <name type="common">Mycoplasma pneumoniae</name>
    <dbReference type="NCBI Taxonomy" id="722438"/>
    <lineage>
        <taxon>Bacteria</taxon>
        <taxon>Bacillati</taxon>
        <taxon>Mycoplasmatota</taxon>
        <taxon>Mycoplasmoidales</taxon>
        <taxon>Mycoplasmoidaceae</taxon>
        <taxon>Mycoplasmoides</taxon>
    </lineage>
</organism>
<dbReference type="Proteomes" id="UP000007756">
    <property type="component" value="Chromosome"/>
</dbReference>
<dbReference type="AlphaFoldDB" id="A0A0H3DL65"/>
<gene>
    <name evidence="3" type="ordered locus">MPNE_0510</name>
</gene>